<dbReference type="Gene3D" id="3.40.50.12780">
    <property type="entry name" value="N-terminal domain of ligase-like"/>
    <property type="match status" value="1"/>
</dbReference>
<dbReference type="Proteomes" id="UP000650081">
    <property type="component" value="Unassembled WGS sequence"/>
</dbReference>
<evidence type="ECO:0000313" key="2">
    <source>
        <dbReference type="Proteomes" id="UP000650081"/>
    </source>
</evidence>
<comment type="caution">
    <text evidence="1">The sequence shown here is derived from an EMBL/GenBank/DDBJ whole genome shotgun (WGS) entry which is preliminary data.</text>
</comment>
<dbReference type="EMBL" id="JACSIT010000080">
    <property type="protein sequence ID" value="MBC6993874.1"/>
    <property type="molecule type" value="Genomic_DNA"/>
</dbReference>
<dbReference type="InterPro" id="IPR042099">
    <property type="entry name" value="ANL_N_sf"/>
</dbReference>
<gene>
    <name evidence="1" type="ORF">H9S92_06865</name>
</gene>
<keyword evidence="2" id="KW-1185">Reference proteome</keyword>
<accession>A0A923PM89</accession>
<name>A0A923PM89_9BACT</name>
<sequence length="330" mass="36364">MERTRLLSRIRKVNAATFEALALDVFRYQAAYNAIYARFLDLLQVEPARVSRTTNIPHLPIALFKTCFLQSGHWEAAQIFSSSGTTGDQTSQHPLRDPAWYRANARRAFERQYGPLLGRPILALLPAYLERTGSSLVFMAEDFIRQSGHPASGFFLKDLEGLHDALLRLRDAPGPAPLLIGVSFALLDLAERFPTPLGPTIVMETGGMKGRRRELTRAELHHTLAEAFGQTHIHSEYGMTELLSQAYAPQRGRFIPAPTLKATARDITDPLATLPNGKTGALNLTDLANLDTISFIATDDLGRVDADGQFEVLGRVDASDVRGCNLLVQG</sequence>
<reference evidence="1" key="1">
    <citation type="submission" date="2020-08" db="EMBL/GenBank/DDBJ databases">
        <title>Lewinella bacteria from marine environments.</title>
        <authorList>
            <person name="Zhong Y."/>
        </authorList>
    </citation>
    <scope>NUCLEOTIDE SEQUENCE</scope>
    <source>
        <strain evidence="1">KCTC 42187</strain>
    </source>
</reference>
<keyword evidence="1" id="KW-0808">Transferase</keyword>
<protein>
    <submittedName>
        <fullName evidence="1">Acyl transferase</fullName>
    </submittedName>
</protein>
<proteinExistence type="predicted"/>
<dbReference type="AlphaFoldDB" id="A0A923PM89"/>
<dbReference type="SUPFAM" id="SSF56801">
    <property type="entry name" value="Acetyl-CoA synthetase-like"/>
    <property type="match status" value="1"/>
</dbReference>
<evidence type="ECO:0000313" key="1">
    <source>
        <dbReference type="EMBL" id="MBC6993874.1"/>
    </source>
</evidence>
<organism evidence="1 2">
    <name type="scientific">Neolewinella lacunae</name>
    <dbReference type="NCBI Taxonomy" id="1517758"/>
    <lineage>
        <taxon>Bacteria</taxon>
        <taxon>Pseudomonadati</taxon>
        <taxon>Bacteroidota</taxon>
        <taxon>Saprospiria</taxon>
        <taxon>Saprospirales</taxon>
        <taxon>Lewinellaceae</taxon>
        <taxon>Neolewinella</taxon>
    </lineage>
</organism>
<dbReference type="GO" id="GO:0016740">
    <property type="term" value="F:transferase activity"/>
    <property type="evidence" value="ECO:0007669"/>
    <property type="project" value="UniProtKB-KW"/>
</dbReference>